<dbReference type="Proteomes" id="UP000299102">
    <property type="component" value="Unassembled WGS sequence"/>
</dbReference>
<dbReference type="EMBL" id="BGZK01002549">
    <property type="protein sequence ID" value="GBP94815.1"/>
    <property type="molecule type" value="Genomic_DNA"/>
</dbReference>
<feature type="compositionally biased region" description="Polar residues" evidence="1">
    <location>
        <begin position="99"/>
        <end position="108"/>
    </location>
</feature>
<keyword evidence="3" id="KW-1185">Reference proteome</keyword>
<evidence type="ECO:0000256" key="1">
    <source>
        <dbReference type="SAM" id="MobiDB-lite"/>
    </source>
</evidence>
<evidence type="ECO:0000313" key="2">
    <source>
        <dbReference type="EMBL" id="GBP94815.1"/>
    </source>
</evidence>
<evidence type="ECO:0000313" key="3">
    <source>
        <dbReference type="Proteomes" id="UP000299102"/>
    </source>
</evidence>
<organism evidence="2 3">
    <name type="scientific">Eumeta variegata</name>
    <name type="common">Bagworm moth</name>
    <name type="synonym">Eumeta japonica</name>
    <dbReference type="NCBI Taxonomy" id="151549"/>
    <lineage>
        <taxon>Eukaryota</taxon>
        <taxon>Metazoa</taxon>
        <taxon>Ecdysozoa</taxon>
        <taxon>Arthropoda</taxon>
        <taxon>Hexapoda</taxon>
        <taxon>Insecta</taxon>
        <taxon>Pterygota</taxon>
        <taxon>Neoptera</taxon>
        <taxon>Endopterygota</taxon>
        <taxon>Lepidoptera</taxon>
        <taxon>Glossata</taxon>
        <taxon>Ditrysia</taxon>
        <taxon>Tineoidea</taxon>
        <taxon>Psychidae</taxon>
        <taxon>Oiketicinae</taxon>
        <taxon>Eumeta</taxon>
    </lineage>
</organism>
<comment type="caution">
    <text evidence="2">The sequence shown here is derived from an EMBL/GenBank/DDBJ whole genome shotgun (WGS) entry which is preliminary data.</text>
</comment>
<dbReference type="AlphaFoldDB" id="A0A4C2A768"/>
<proteinExistence type="predicted"/>
<name>A0A4C2A768_EUMVA</name>
<feature type="region of interest" description="Disordered" evidence="1">
    <location>
        <begin position="45"/>
        <end position="108"/>
    </location>
</feature>
<sequence length="108" mass="11966">MQFRCRVGSLHIECSSRVKLRIPGSAFLPYLSALQILRPLITTTSPRGAPSRKWRFNNSPQVGSEAHGPDLEGTHNPQTAYFAPDGRTARPPRTLPRINESNETLLTG</sequence>
<accession>A0A4C2A768</accession>
<gene>
    <name evidence="2" type="ORF">EVAR_69026_1</name>
</gene>
<reference evidence="2 3" key="1">
    <citation type="journal article" date="2019" name="Commun. Biol.">
        <title>The bagworm genome reveals a unique fibroin gene that provides high tensile strength.</title>
        <authorList>
            <person name="Kono N."/>
            <person name="Nakamura H."/>
            <person name="Ohtoshi R."/>
            <person name="Tomita M."/>
            <person name="Numata K."/>
            <person name="Arakawa K."/>
        </authorList>
    </citation>
    <scope>NUCLEOTIDE SEQUENCE [LARGE SCALE GENOMIC DNA]</scope>
</reference>
<protein>
    <submittedName>
        <fullName evidence="2">Uncharacterized protein</fullName>
    </submittedName>
</protein>